<name>A0A7D9HWE1_PARCT</name>
<protein>
    <submittedName>
        <fullName evidence="3">Ral GTPase-activating subunit alpha-2 isoform X2</fullName>
    </submittedName>
</protein>
<accession>A0A7D9HWE1</accession>
<comment type="caution">
    <text evidence="3">The sequence shown here is derived from an EMBL/GenBank/DDBJ whole genome shotgun (WGS) entry which is preliminary data.</text>
</comment>
<feature type="region of interest" description="Disordered" evidence="2">
    <location>
        <begin position="797"/>
        <end position="867"/>
    </location>
</feature>
<dbReference type="OrthoDB" id="6021142at2759"/>
<dbReference type="InterPro" id="IPR027107">
    <property type="entry name" value="Tuberin/Ral-act_asu"/>
</dbReference>
<keyword evidence="4" id="KW-1185">Reference proteome</keyword>
<gene>
    <name evidence="3" type="ORF">PACLA_8A002946</name>
</gene>
<dbReference type="GO" id="GO:0005634">
    <property type="term" value="C:nucleus"/>
    <property type="evidence" value="ECO:0007669"/>
    <property type="project" value="InterPro"/>
</dbReference>
<evidence type="ECO:0000256" key="2">
    <source>
        <dbReference type="SAM" id="MobiDB-lite"/>
    </source>
</evidence>
<reference evidence="3" key="1">
    <citation type="submission" date="2020-04" db="EMBL/GenBank/DDBJ databases">
        <authorList>
            <person name="Alioto T."/>
            <person name="Alioto T."/>
            <person name="Gomez Garrido J."/>
        </authorList>
    </citation>
    <scope>NUCLEOTIDE SEQUENCE</scope>
    <source>
        <strain evidence="3">A484AB</strain>
    </source>
</reference>
<feature type="region of interest" description="Disordered" evidence="2">
    <location>
        <begin position="628"/>
        <end position="746"/>
    </location>
</feature>
<dbReference type="Pfam" id="PF20412">
    <property type="entry name" value="RALGAPB_N"/>
    <property type="match status" value="1"/>
</dbReference>
<dbReference type="GO" id="GO:0005737">
    <property type="term" value="C:cytoplasm"/>
    <property type="evidence" value="ECO:0007669"/>
    <property type="project" value="TreeGrafter"/>
</dbReference>
<proteinExistence type="predicted"/>
<dbReference type="PANTHER" id="PTHR10063">
    <property type="entry name" value="TUBERIN"/>
    <property type="match status" value="1"/>
</dbReference>
<dbReference type="EMBL" id="CACRXK020002461">
    <property type="protein sequence ID" value="CAB3994423.1"/>
    <property type="molecule type" value="Genomic_DNA"/>
</dbReference>
<dbReference type="InterPro" id="IPR046859">
    <property type="entry name" value="RGPA/RALGAPB_N"/>
</dbReference>
<organism evidence="3 4">
    <name type="scientific">Paramuricea clavata</name>
    <name type="common">Red gorgonian</name>
    <name type="synonym">Violescent sea-whip</name>
    <dbReference type="NCBI Taxonomy" id="317549"/>
    <lineage>
        <taxon>Eukaryota</taxon>
        <taxon>Metazoa</taxon>
        <taxon>Cnidaria</taxon>
        <taxon>Anthozoa</taxon>
        <taxon>Octocorallia</taxon>
        <taxon>Malacalcyonacea</taxon>
        <taxon>Plexauridae</taxon>
        <taxon>Paramuricea</taxon>
    </lineage>
</organism>
<dbReference type="AlphaFoldDB" id="A0A7D9HWE1"/>
<evidence type="ECO:0000313" key="3">
    <source>
        <dbReference type="EMBL" id="CAB3994423.1"/>
    </source>
</evidence>
<evidence type="ECO:0000313" key="4">
    <source>
        <dbReference type="Proteomes" id="UP001152795"/>
    </source>
</evidence>
<feature type="compositionally biased region" description="Acidic residues" evidence="2">
    <location>
        <begin position="729"/>
        <end position="739"/>
    </location>
</feature>
<dbReference type="GO" id="GO:0005096">
    <property type="term" value="F:GTPase activator activity"/>
    <property type="evidence" value="ECO:0007669"/>
    <property type="project" value="InterPro"/>
</dbReference>
<sequence length="1044" mass="117296">MFHSKKAQVDFKRVTQKFLDAKKESRQRAHALRTLLDNFETHEAKVFFQRHYSEIYYICHDYFSVVEVTLRQKANKSVRDDLDCVLYIFEKLLLLLPELVHERWQFASIGRTMLKLLHHGNAFKLRSEGIRLLIIWLQALQENMDISCEVMFACVVPGFPNPLDTMDTSAVNVPAHVLEDICNFVRGSDGASSSGSMTLLPLDVKDGGTNGWCSPDELQILVPLINQSQTEKMPGLEDLTKVYLDRVLDYMITQIGKIEWLDKSMRKKGFECLFNLFKKYYIHHVFPMWTPRTNLYATNPDEQVQELDVSVMKNMPPSTNLTKYADSVVKWFVMFLSKIKRVVKMQYGELQSPRGHAQSVDTLAGASSESQLSTVSENSRAAAIYEDFLLGGDIILDVIYSTRENVHIVHEVFRQAFLLPVLVDKSAVMKEVLVVYHNWLKHDTKPKFMLEPDMETISSDSEDVRAGMQGNVRLLIYHSSFIFLTPNTASSLKQKVYFCERVILMYRNIVLETSMVAKTWEQLLVVLLTVAKHVLEDKIIEPKMSSFCGRLAPVLLQTLFVTWIRANLNVTVSVELWDRFLDVVSSLTHWSEVVTEWKSTMVILTSVIAGRVYGLSLKDLPLDRLSEQKHKKRRHQLGSKNNDIDRTKVVPSPSVQESKPEVTSSSAAPVTVVPSTVKTAEPAKNEANAAFVTENQDKQTPEIAEEPMPSDINDASLDPETLQQNPLEPESENGYESDVTDSGSELSFGKTTVKASENDMSLKGLLGAFDSWPGAGASASREGSLDGEKGAISVIPEDEDGLHDSSASKSGVDSSANPEPGDEVDGRGRKDGKKAMKSFWKDSDGGDEISSGSENVPPSFCNPMHEDTSFDSVAPVTTQIMDDQNVTLEIVEPSVHSLDMDTEVSVVCGGTKEGWTPVAAVVLWTRVLGVLGNINDIESASIHAQVLYALSEIWHLLAKIRLNQGISEDNKSTPCLPNFLPPLHYFASWLFQAAYLPQKYKQGRLIAYQLICEMTVRRQDNPLSEDYLRHFYRCLHDGLTNIDQ</sequence>
<feature type="compositionally biased region" description="Low complexity" evidence="2">
    <location>
        <begin position="804"/>
        <end position="816"/>
    </location>
</feature>
<feature type="non-terminal residue" evidence="3">
    <location>
        <position position="1"/>
    </location>
</feature>
<evidence type="ECO:0000256" key="1">
    <source>
        <dbReference type="ARBA" id="ARBA00022553"/>
    </source>
</evidence>
<dbReference type="PANTHER" id="PTHR10063:SF11">
    <property type="entry name" value="RHO GTPASE-ACTIVATING PROTEIN CG5521-RELATED"/>
    <property type="match status" value="1"/>
</dbReference>
<keyword evidence="1" id="KW-0597">Phosphoprotein</keyword>
<dbReference type="Proteomes" id="UP001152795">
    <property type="component" value="Unassembled WGS sequence"/>
</dbReference>
<feature type="compositionally biased region" description="Low complexity" evidence="2">
    <location>
        <begin position="662"/>
        <end position="680"/>
    </location>
</feature>